<dbReference type="SUPFAM" id="SSF52833">
    <property type="entry name" value="Thioredoxin-like"/>
    <property type="match status" value="1"/>
</dbReference>
<name>A0A7S0E9W6_9CRYP</name>
<organism evidence="2">
    <name type="scientific">Hanusia phi</name>
    <dbReference type="NCBI Taxonomy" id="3032"/>
    <lineage>
        <taxon>Eukaryota</taxon>
        <taxon>Cryptophyceae</taxon>
        <taxon>Pyrenomonadales</taxon>
        <taxon>Geminigeraceae</taxon>
        <taxon>Hanusia</taxon>
    </lineage>
</organism>
<accession>A0A7S0E9W6</accession>
<dbReference type="Gene3D" id="3.40.30.10">
    <property type="entry name" value="Glutaredoxin"/>
    <property type="match status" value="1"/>
</dbReference>
<dbReference type="Pfam" id="PF00085">
    <property type="entry name" value="Thioredoxin"/>
    <property type="match status" value="1"/>
</dbReference>
<sequence>MAKPWEELHTQIETDKEYNEAIAYKGLTCLEVHAGWCGPCTAAIPTLKKLQWDMVEEKSAAVQFVVANSDNIQALQEFKERSKPLFMMFRKGQKLTTIEGVNTYALRQFVEENAPSKSDIASEE</sequence>
<dbReference type="AlphaFoldDB" id="A0A7S0E9W6"/>
<gene>
    <name evidence="2" type="ORF">HPHI1048_LOCUS7693</name>
</gene>
<dbReference type="InterPro" id="IPR013766">
    <property type="entry name" value="Thioredoxin_domain"/>
</dbReference>
<reference evidence="2" key="1">
    <citation type="submission" date="2021-01" db="EMBL/GenBank/DDBJ databases">
        <authorList>
            <person name="Corre E."/>
            <person name="Pelletier E."/>
            <person name="Niang G."/>
            <person name="Scheremetjew M."/>
            <person name="Finn R."/>
            <person name="Kale V."/>
            <person name="Holt S."/>
            <person name="Cochrane G."/>
            <person name="Meng A."/>
            <person name="Brown T."/>
            <person name="Cohen L."/>
        </authorList>
    </citation>
    <scope>NUCLEOTIDE SEQUENCE</scope>
    <source>
        <strain evidence="2">CCMP325</strain>
    </source>
</reference>
<dbReference type="EMBL" id="HBEO01011094">
    <property type="protein sequence ID" value="CAD8478960.1"/>
    <property type="molecule type" value="Transcribed_RNA"/>
</dbReference>
<dbReference type="InterPro" id="IPR051766">
    <property type="entry name" value="TXND_domain-containing"/>
</dbReference>
<protein>
    <recommendedName>
        <fullName evidence="1">Thioredoxin domain-containing protein</fullName>
    </recommendedName>
</protein>
<dbReference type="PANTHER" id="PTHR46135">
    <property type="entry name" value="NME/NM23 FAMILY MEMBER 8"/>
    <property type="match status" value="1"/>
</dbReference>
<dbReference type="InterPro" id="IPR036249">
    <property type="entry name" value="Thioredoxin-like_sf"/>
</dbReference>
<proteinExistence type="predicted"/>
<feature type="domain" description="Thioredoxin" evidence="1">
    <location>
        <begin position="11"/>
        <end position="111"/>
    </location>
</feature>
<evidence type="ECO:0000259" key="1">
    <source>
        <dbReference type="Pfam" id="PF00085"/>
    </source>
</evidence>
<dbReference type="PANTHER" id="PTHR46135:SF3">
    <property type="entry name" value="NME_NM23 FAMILY MEMBER 8"/>
    <property type="match status" value="1"/>
</dbReference>
<evidence type="ECO:0000313" key="2">
    <source>
        <dbReference type="EMBL" id="CAD8478960.1"/>
    </source>
</evidence>